<dbReference type="KEGG" id="ahal:FTX54_010110"/>
<keyword evidence="2" id="KW-1185">Reference proteome</keyword>
<reference evidence="1 2" key="1">
    <citation type="submission" date="2024-01" db="EMBL/GenBank/DDBJ databases">
        <title>Complete Genome Sequence of Alkalicoccus halolimnae BZ-SZ-XJ29T, a Moderately Halophilic Bacterium Isolated from a Salt Lake.</title>
        <authorList>
            <person name="Zhao B."/>
        </authorList>
    </citation>
    <scope>NUCLEOTIDE SEQUENCE [LARGE SCALE GENOMIC DNA]</scope>
    <source>
        <strain evidence="1 2">BZ-SZ-XJ29</strain>
    </source>
</reference>
<evidence type="ECO:0000313" key="2">
    <source>
        <dbReference type="Proteomes" id="UP000321816"/>
    </source>
</evidence>
<dbReference type="PROSITE" id="PS51257">
    <property type="entry name" value="PROKAR_LIPOPROTEIN"/>
    <property type="match status" value="1"/>
</dbReference>
<proteinExistence type="predicted"/>
<evidence type="ECO:0008006" key="3">
    <source>
        <dbReference type="Google" id="ProtNLM"/>
    </source>
</evidence>
<name>A0A5C7FM79_9BACI</name>
<gene>
    <name evidence="1" type="ORF">FTX54_010110</name>
</gene>
<evidence type="ECO:0000313" key="1">
    <source>
        <dbReference type="EMBL" id="WWD78781.1"/>
    </source>
</evidence>
<dbReference type="AlphaFoldDB" id="A0A5C7FM79"/>
<sequence>MLKRTIIVSHSLFLITSCSFNDPSDESVAATKKTNIGEQNDASALDIEGFELLVTHFYNSDLETSTSGPVSLHIEKAMVSSGAFKGELFEMFKEESVDYIQVDVWIENTSNEDITFYADSPVIALNTGEQLNPEYLLSDIIDTTMLAHTKRHASLIFIFDFSEVSEIESVRIKWEAPYQEDTMDELGEEIDTTIVFY</sequence>
<dbReference type="Proteomes" id="UP000321816">
    <property type="component" value="Chromosome"/>
</dbReference>
<protein>
    <recommendedName>
        <fullName evidence="3">DUF4352 domain-containing protein</fullName>
    </recommendedName>
</protein>
<dbReference type="OrthoDB" id="2352785at2"/>
<dbReference type="RefSeq" id="WP_147802471.1">
    <property type="nucleotide sequence ID" value="NZ_CP144914.1"/>
</dbReference>
<accession>A0A5C7FM79</accession>
<dbReference type="EMBL" id="CP144914">
    <property type="protein sequence ID" value="WWD78781.1"/>
    <property type="molecule type" value="Genomic_DNA"/>
</dbReference>
<organism evidence="1 2">
    <name type="scientific">Alkalicoccus halolimnae</name>
    <dbReference type="NCBI Taxonomy" id="1667239"/>
    <lineage>
        <taxon>Bacteria</taxon>
        <taxon>Bacillati</taxon>
        <taxon>Bacillota</taxon>
        <taxon>Bacilli</taxon>
        <taxon>Bacillales</taxon>
        <taxon>Bacillaceae</taxon>
        <taxon>Alkalicoccus</taxon>
    </lineage>
</organism>